<organism evidence="1 2">
    <name type="scientific">Nicotiana attenuata</name>
    <name type="common">Coyote tobacco</name>
    <dbReference type="NCBI Taxonomy" id="49451"/>
    <lineage>
        <taxon>Eukaryota</taxon>
        <taxon>Viridiplantae</taxon>
        <taxon>Streptophyta</taxon>
        <taxon>Embryophyta</taxon>
        <taxon>Tracheophyta</taxon>
        <taxon>Spermatophyta</taxon>
        <taxon>Magnoliopsida</taxon>
        <taxon>eudicotyledons</taxon>
        <taxon>Gunneridae</taxon>
        <taxon>Pentapetalae</taxon>
        <taxon>asterids</taxon>
        <taxon>lamiids</taxon>
        <taxon>Solanales</taxon>
        <taxon>Solanaceae</taxon>
        <taxon>Nicotianoideae</taxon>
        <taxon>Nicotianeae</taxon>
        <taxon>Nicotiana</taxon>
    </lineage>
</organism>
<proteinExistence type="predicted"/>
<keyword evidence="2" id="KW-1185">Reference proteome</keyword>
<evidence type="ECO:0000313" key="2">
    <source>
        <dbReference type="Proteomes" id="UP000187609"/>
    </source>
</evidence>
<gene>
    <name evidence="1" type="ORF">A4A49_32192</name>
</gene>
<sequence>MSHNCCSTVLADEFDLEDGDSEEDKVPDGHHRRTVAKNYVSPTDAAIACHNDAETNTTNFLVPLTSEEDVVPKEITNAAEVTHPFENVIPLHIHRSPCLWNFFDKNFILANEVSDIESDVVGITYLPSKYSRSKARTKLELLELQLVATVEISTVSYSHDEIGLRVDRGSLEHQSGTSSFEDMYSLHLVMALGPGGELFDRTIARGYSLENDAVDNFGHLPILVLNCHFMVVMHKNLKSEKPSLWFNSTAYFPRDFVLFDIHIVFDGCWNQLLTGHPRILCPRHQLGLAQCLEEQFWLHQFSPDELGLDFPFDPGSAALIRVQSPQRRLEDHSTLSYPSRQYVFKLSEYLANDLLRLLKCIDYHGLSIHMVNKFVMPYSKGTQDLSHHDLGQNEVYYAVTIVVPGMSRAWYCALNSAQEEFAGACHPVNFTSIEVNITTASLPKPLISRILDPNLEDKVLMEEGSIVVNMDNSNNAYGPIIWTEASQVVGPRAKLRKGQGIRQPNKRFALDPG</sequence>
<name>A0A1J6KKY2_NICAT</name>
<dbReference type="Gramene" id="OIT22439">
    <property type="protein sequence ID" value="OIT22439"/>
    <property type="gene ID" value="A4A49_32192"/>
</dbReference>
<protein>
    <submittedName>
        <fullName evidence="1">Uncharacterized protein</fullName>
    </submittedName>
</protein>
<comment type="caution">
    <text evidence="1">The sequence shown here is derived from an EMBL/GenBank/DDBJ whole genome shotgun (WGS) entry which is preliminary data.</text>
</comment>
<dbReference type="Proteomes" id="UP000187609">
    <property type="component" value="Unassembled WGS sequence"/>
</dbReference>
<dbReference type="EMBL" id="MJEQ01003675">
    <property type="protein sequence ID" value="OIT22439.1"/>
    <property type="molecule type" value="Genomic_DNA"/>
</dbReference>
<reference evidence="1" key="1">
    <citation type="submission" date="2016-11" db="EMBL/GenBank/DDBJ databases">
        <title>The genome of Nicotiana attenuata.</title>
        <authorList>
            <person name="Xu S."/>
            <person name="Brockmoeller T."/>
            <person name="Gaquerel E."/>
            <person name="Navarro A."/>
            <person name="Kuhl H."/>
            <person name="Gase K."/>
            <person name="Ling Z."/>
            <person name="Zhou W."/>
            <person name="Kreitzer C."/>
            <person name="Stanke M."/>
            <person name="Tang H."/>
            <person name="Lyons E."/>
            <person name="Pandey P."/>
            <person name="Pandey S.P."/>
            <person name="Timmermann B."/>
            <person name="Baldwin I.T."/>
        </authorList>
    </citation>
    <scope>NUCLEOTIDE SEQUENCE [LARGE SCALE GENOMIC DNA]</scope>
    <source>
        <strain evidence="1">UT</strain>
    </source>
</reference>
<evidence type="ECO:0000313" key="1">
    <source>
        <dbReference type="EMBL" id="OIT22439.1"/>
    </source>
</evidence>
<accession>A0A1J6KKY2</accession>
<dbReference type="AlphaFoldDB" id="A0A1J6KKY2"/>